<dbReference type="Proteomes" id="UP000232883">
    <property type="component" value="Chromosome"/>
</dbReference>
<gene>
    <name evidence="2" type="ORF">CWM47_31755</name>
</gene>
<feature type="transmembrane region" description="Helical" evidence="1">
    <location>
        <begin position="198"/>
        <end position="226"/>
    </location>
</feature>
<keyword evidence="3" id="KW-1185">Reference proteome</keyword>
<keyword evidence="1" id="KW-0812">Transmembrane</keyword>
<evidence type="ECO:0000313" key="2">
    <source>
        <dbReference type="EMBL" id="AUD06023.1"/>
    </source>
</evidence>
<dbReference type="RefSeq" id="WP_100992574.1">
    <property type="nucleotide sequence ID" value="NZ_CP025096.1"/>
</dbReference>
<evidence type="ECO:0000256" key="1">
    <source>
        <dbReference type="SAM" id="Phobius"/>
    </source>
</evidence>
<keyword evidence="1" id="KW-0472">Membrane</keyword>
<dbReference type="EMBL" id="CP025096">
    <property type="protein sequence ID" value="AUD06023.1"/>
    <property type="molecule type" value="Genomic_DNA"/>
</dbReference>
<protein>
    <submittedName>
        <fullName evidence="2">Uncharacterized protein</fullName>
    </submittedName>
</protein>
<name>A0A2K8Z816_9BACT</name>
<proteinExistence type="predicted"/>
<organism evidence="2 3">
    <name type="scientific">Spirosoma pollinicola</name>
    <dbReference type="NCBI Taxonomy" id="2057025"/>
    <lineage>
        <taxon>Bacteria</taxon>
        <taxon>Pseudomonadati</taxon>
        <taxon>Bacteroidota</taxon>
        <taxon>Cytophagia</taxon>
        <taxon>Cytophagales</taxon>
        <taxon>Cytophagaceae</taxon>
        <taxon>Spirosoma</taxon>
    </lineage>
</organism>
<dbReference type="AlphaFoldDB" id="A0A2K8Z816"/>
<accession>A0A2K8Z816</accession>
<dbReference type="OrthoDB" id="937493at2"/>
<evidence type="ECO:0000313" key="3">
    <source>
        <dbReference type="Proteomes" id="UP000232883"/>
    </source>
</evidence>
<sequence length="262" mass="29252">MKTLLFLFCAGTLGFLGYMGYRSNPPAKADHHAANSFAYKPFRYGKAAGSYLYAPPGSTLTAESDLVSATIFPNHIKLSKKDNYQFKGLFDLPRESFIYVAKRLSQDDLNRLILYGITLIRQQPKKANQYAYRLSVCHLLHNPLPDEFAHPSDVMSEPFGRTHYLPGSSPLRGGVGGTDLVDLLPGSTFIPYKSLVDFLGSLLIFLYYCTTGLCCLLVAGFIGYYLMHLPWQQSISLSLTPRPEEFFGPYREPDNDSMNSSG</sequence>
<reference evidence="2 3" key="1">
    <citation type="submission" date="2017-11" db="EMBL/GenBank/DDBJ databases">
        <title>Taxonomic description and genome sequences of Spirosoma HA7 sp. nov., isolated from pollen microhabitat of Corylus avellana.</title>
        <authorList>
            <person name="Ambika Manirajan B."/>
            <person name="Suarez C."/>
            <person name="Ratering S."/>
            <person name="Geissler-Plaum R."/>
            <person name="Cardinale M."/>
            <person name="Sylvia S."/>
        </authorList>
    </citation>
    <scope>NUCLEOTIDE SEQUENCE [LARGE SCALE GENOMIC DNA]</scope>
    <source>
        <strain evidence="2 3">HA7</strain>
    </source>
</reference>
<keyword evidence="1" id="KW-1133">Transmembrane helix</keyword>
<dbReference type="KEGG" id="spir:CWM47_31755"/>